<dbReference type="GO" id="GO:0016020">
    <property type="term" value="C:membrane"/>
    <property type="evidence" value="ECO:0007669"/>
    <property type="project" value="InterPro"/>
</dbReference>
<evidence type="ECO:0000259" key="10">
    <source>
        <dbReference type="SMART" id="SM00387"/>
    </source>
</evidence>
<evidence type="ECO:0000313" key="12">
    <source>
        <dbReference type="Proteomes" id="UP000265768"/>
    </source>
</evidence>
<dbReference type="EMBL" id="QZEY01000004">
    <property type="protein sequence ID" value="RJL32377.1"/>
    <property type="molecule type" value="Genomic_DNA"/>
</dbReference>
<dbReference type="GO" id="GO:0005524">
    <property type="term" value="F:ATP binding"/>
    <property type="evidence" value="ECO:0007669"/>
    <property type="project" value="UniProtKB-KW"/>
</dbReference>
<dbReference type="InterPro" id="IPR003594">
    <property type="entry name" value="HATPase_dom"/>
</dbReference>
<dbReference type="EC" id="2.7.13.3" evidence="2"/>
<proteinExistence type="predicted"/>
<evidence type="ECO:0000313" key="11">
    <source>
        <dbReference type="EMBL" id="RJL32377.1"/>
    </source>
</evidence>
<evidence type="ECO:0000256" key="7">
    <source>
        <dbReference type="ARBA" id="ARBA00022840"/>
    </source>
</evidence>
<keyword evidence="9" id="KW-1133">Transmembrane helix</keyword>
<evidence type="ECO:0000256" key="2">
    <source>
        <dbReference type="ARBA" id="ARBA00012438"/>
    </source>
</evidence>
<keyword evidence="3" id="KW-0597">Phosphoprotein</keyword>
<keyword evidence="9" id="KW-0472">Membrane</keyword>
<keyword evidence="5" id="KW-0547">Nucleotide-binding</keyword>
<dbReference type="InterPro" id="IPR055558">
    <property type="entry name" value="DUF7134"/>
</dbReference>
<evidence type="ECO:0000256" key="4">
    <source>
        <dbReference type="ARBA" id="ARBA00022679"/>
    </source>
</evidence>
<dbReference type="InterPro" id="IPR011712">
    <property type="entry name" value="Sig_transdc_His_kin_sub3_dim/P"/>
</dbReference>
<dbReference type="RefSeq" id="WP_119926625.1">
    <property type="nucleotide sequence ID" value="NZ_QZEY01000004.1"/>
</dbReference>
<reference evidence="11 12" key="1">
    <citation type="submission" date="2018-09" db="EMBL/GenBank/DDBJ databases">
        <title>YIM 75507 draft genome.</title>
        <authorList>
            <person name="Tang S."/>
            <person name="Feng Y."/>
        </authorList>
    </citation>
    <scope>NUCLEOTIDE SEQUENCE [LARGE SCALE GENOMIC DNA]</scope>
    <source>
        <strain evidence="11 12">YIM 75507</strain>
    </source>
</reference>
<keyword evidence="8" id="KW-0902">Two-component regulatory system</keyword>
<dbReference type="Proteomes" id="UP000265768">
    <property type="component" value="Unassembled WGS sequence"/>
</dbReference>
<dbReference type="Pfam" id="PF23539">
    <property type="entry name" value="DUF7134"/>
    <property type="match status" value="1"/>
</dbReference>
<feature type="transmembrane region" description="Helical" evidence="9">
    <location>
        <begin position="12"/>
        <end position="29"/>
    </location>
</feature>
<dbReference type="SMART" id="SM00387">
    <property type="entry name" value="HATPase_c"/>
    <property type="match status" value="1"/>
</dbReference>
<feature type="transmembrane region" description="Helical" evidence="9">
    <location>
        <begin position="63"/>
        <end position="82"/>
    </location>
</feature>
<dbReference type="SUPFAM" id="SSF55874">
    <property type="entry name" value="ATPase domain of HSP90 chaperone/DNA topoisomerase II/histidine kinase"/>
    <property type="match status" value="1"/>
</dbReference>
<dbReference type="InterPro" id="IPR050482">
    <property type="entry name" value="Sensor_HK_TwoCompSys"/>
</dbReference>
<dbReference type="Gene3D" id="1.20.5.1930">
    <property type="match status" value="1"/>
</dbReference>
<dbReference type="InterPro" id="IPR036890">
    <property type="entry name" value="HATPase_C_sf"/>
</dbReference>
<protein>
    <recommendedName>
        <fullName evidence="2">histidine kinase</fullName>
        <ecNumber evidence="2">2.7.13.3</ecNumber>
    </recommendedName>
</protein>
<dbReference type="Pfam" id="PF02518">
    <property type="entry name" value="HATPase_c"/>
    <property type="match status" value="1"/>
</dbReference>
<dbReference type="AlphaFoldDB" id="A0A3A4AVJ7"/>
<evidence type="ECO:0000256" key="6">
    <source>
        <dbReference type="ARBA" id="ARBA00022777"/>
    </source>
</evidence>
<evidence type="ECO:0000256" key="8">
    <source>
        <dbReference type="ARBA" id="ARBA00023012"/>
    </source>
</evidence>
<evidence type="ECO:0000256" key="1">
    <source>
        <dbReference type="ARBA" id="ARBA00000085"/>
    </source>
</evidence>
<organism evidence="11 12">
    <name type="scientific">Bailinhaonella thermotolerans</name>
    <dbReference type="NCBI Taxonomy" id="1070861"/>
    <lineage>
        <taxon>Bacteria</taxon>
        <taxon>Bacillati</taxon>
        <taxon>Actinomycetota</taxon>
        <taxon>Actinomycetes</taxon>
        <taxon>Streptosporangiales</taxon>
        <taxon>Streptosporangiaceae</taxon>
        <taxon>Bailinhaonella</taxon>
    </lineage>
</organism>
<keyword evidence="7" id="KW-0067">ATP-binding</keyword>
<dbReference type="GO" id="GO:0046983">
    <property type="term" value="F:protein dimerization activity"/>
    <property type="evidence" value="ECO:0007669"/>
    <property type="project" value="InterPro"/>
</dbReference>
<sequence length="388" mass="42023">MLERLRDWSRWRLDVLDALWVLPMIAISVPQTGPGTVGDRPVALVLFSVALIVPLFWRRRAPLVVFTVIALVALAQWAADVGPMPADLAVLQAMFVVAKLRSFRWAVAAGLACVLGVFLAVLRWWTFETPDGPLTGPFVALSSIVAAAWLGGVYVNIRRRYLEGLEERARRAELERDQHARIAIAAERARIARELHDVIAHNLSVMVVQADGAGYALDHDKELARQAVQTIAGTGRQALGEMRRLLGVLREGESDGFAPQPGLDQLGDLVAQCRAVGLPVTLDVRGERRELPQGLELTIYRVVQEGLTNTLKHGGPGATASVELAYGDAEVSVSVSDDGRGAAARPDEPGHGLTGMRERVTMYGGAVSARPRPGGGFQVQARFPVHAR</sequence>
<feature type="transmembrane region" description="Helical" evidence="9">
    <location>
        <begin position="138"/>
        <end position="157"/>
    </location>
</feature>
<keyword evidence="4" id="KW-0808">Transferase</keyword>
<accession>A0A3A4AVJ7</accession>
<comment type="catalytic activity">
    <reaction evidence="1">
        <text>ATP + protein L-histidine = ADP + protein N-phospho-L-histidine.</text>
        <dbReference type="EC" id="2.7.13.3"/>
    </reaction>
</comment>
<dbReference type="CDD" id="cd16917">
    <property type="entry name" value="HATPase_UhpB-NarQ-NarX-like"/>
    <property type="match status" value="1"/>
</dbReference>
<keyword evidence="6 11" id="KW-0418">Kinase</keyword>
<feature type="transmembrane region" description="Helical" evidence="9">
    <location>
        <begin position="41"/>
        <end position="57"/>
    </location>
</feature>
<feature type="transmembrane region" description="Helical" evidence="9">
    <location>
        <begin position="103"/>
        <end position="126"/>
    </location>
</feature>
<dbReference type="Pfam" id="PF07730">
    <property type="entry name" value="HisKA_3"/>
    <property type="match status" value="1"/>
</dbReference>
<keyword evidence="9" id="KW-0812">Transmembrane</keyword>
<evidence type="ECO:0000256" key="5">
    <source>
        <dbReference type="ARBA" id="ARBA00022741"/>
    </source>
</evidence>
<evidence type="ECO:0000256" key="3">
    <source>
        <dbReference type="ARBA" id="ARBA00022553"/>
    </source>
</evidence>
<dbReference type="PANTHER" id="PTHR24421">
    <property type="entry name" value="NITRATE/NITRITE SENSOR PROTEIN NARX-RELATED"/>
    <property type="match status" value="1"/>
</dbReference>
<gene>
    <name evidence="11" type="ORF">D5H75_12555</name>
</gene>
<feature type="domain" description="Histidine kinase/HSP90-like ATPase" evidence="10">
    <location>
        <begin position="294"/>
        <end position="387"/>
    </location>
</feature>
<dbReference type="OrthoDB" id="227596at2"/>
<comment type="caution">
    <text evidence="11">The sequence shown here is derived from an EMBL/GenBank/DDBJ whole genome shotgun (WGS) entry which is preliminary data.</text>
</comment>
<evidence type="ECO:0000256" key="9">
    <source>
        <dbReference type="SAM" id="Phobius"/>
    </source>
</evidence>
<dbReference type="Gene3D" id="3.30.565.10">
    <property type="entry name" value="Histidine kinase-like ATPase, C-terminal domain"/>
    <property type="match status" value="1"/>
</dbReference>
<dbReference type="PANTHER" id="PTHR24421:SF10">
    <property type="entry name" value="NITRATE_NITRITE SENSOR PROTEIN NARQ"/>
    <property type="match status" value="1"/>
</dbReference>
<name>A0A3A4AVJ7_9ACTN</name>
<dbReference type="GO" id="GO:0000155">
    <property type="term" value="F:phosphorelay sensor kinase activity"/>
    <property type="evidence" value="ECO:0007669"/>
    <property type="project" value="InterPro"/>
</dbReference>
<keyword evidence="12" id="KW-1185">Reference proteome</keyword>